<protein>
    <submittedName>
        <fullName evidence="1">Uncharacterized protein</fullName>
    </submittedName>
</protein>
<name>A0A5S9MJ15_BACIA</name>
<gene>
    <name evidence="1" type="ORF">BsIDN1_67160</name>
</gene>
<evidence type="ECO:0000313" key="2">
    <source>
        <dbReference type="Proteomes" id="UP000464658"/>
    </source>
</evidence>
<dbReference type="EMBL" id="AP021906">
    <property type="protein sequence ID" value="BBP93098.1"/>
    <property type="molecule type" value="Genomic_DNA"/>
</dbReference>
<organism evidence="1 2">
    <name type="scientific">Bacillus safensis</name>
    <dbReference type="NCBI Taxonomy" id="561879"/>
    <lineage>
        <taxon>Bacteria</taxon>
        <taxon>Bacillati</taxon>
        <taxon>Bacillota</taxon>
        <taxon>Bacilli</taxon>
        <taxon>Bacillales</taxon>
        <taxon>Bacillaceae</taxon>
        <taxon>Bacillus</taxon>
    </lineage>
</organism>
<accession>A0A5S9MJ15</accession>
<reference evidence="1 2" key="1">
    <citation type="submission" date="2019-12" db="EMBL/GenBank/DDBJ databases">
        <title>Full genome sequence of a Bacillus safensis strain isolated from commercially available natto in Indonesia.</title>
        <authorList>
            <person name="Yoshida M."/>
            <person name="Uomi M."/>
            <person name="Waturangi D."/>
            <person name="Ekaputri J.J."/>
            <person name="Setiamarga D.H.E."/>
        </authorList>
    </citation>
    <scope>NUCLEOTIDE SEQUENCE [LARGE SCALE GENOMIC DNA]</scope>
    <source>
        <strain evidence="1 2">IDN1</strain>
    </source>
</reference>
<dbReference type="Proteomes" id="UP000464658">
    <property type="component" value="Chromosome"/>
</dbReference>
<dbReference type="AlphaFoldDB" id="A0A5S9MJ15"/>
<dbReference type="SUPFAM" id="SSF55920">
    <property type="entry name" value="Creatinase/aminopeptidase"/>
    <property type="match status" value="1"/>
</dbReference>
<proteinExistence type="predicted"/>
<dbReference type="InterPro" id="IPR036005">
    <property type="entry name" value="Creatinase/aminopeptidase-like"/>
</dbReference>
<evidence type="ECO:0000313" key="1">
    <source>
        <dbReference type="EMBL" id="BBP93098.1"/>
    </source>
</evidence>
<sequence length="74" mass="8184">MANVTRSVYFGQLPKELEENKERLARIDTVMNAATRPGKTLGDVLKAGIAQYEKKGFPDSWKKASSRGKNGLCI</sequence>